<protein>
    <submittedName>
        <fullName evidence="1">Uncharacterized protein</fullName>
    </submittedName>
</protein>
<accession>A0ABD0UFX8</accession>
<sequence>MADPESDHWFVYNKQMQVDILNSSFFYVNPEVDQTVEDYAEMIVFTFAAAIDEQLSSVQWQIVTKS</sequence>
<keyword evidence="2" id="KW-1185">Reference proteome</keyword>
<gene>
    <name evidence="1" type="ORF">M5K25_019827</name>
</gene>
<evidence type="ECO:0000313" key="1">
    <source>
        <dbReference type="EMBL" id="KAL0911672.1"/>
    </source>
</evidence>
<organism evidence="1 2">
    <name type="scientific">Dendrobium thyrsiflorum</name>
    <name type="common">Pinecone-like raceme dendrobium</name>
    <name type="synonym">Orchid</name>
    <dbReference type="NCBI Taxonomy" id="117978"/>
    <lineage>
        <taxon>Eukaryota</taxon>
        <taxon>Viridiplantae</taxon>
        <taxon>Streptophyta</taxon>
        <taxon>Embryophyta</taxon>
        <taxon>Tracheophyta</taxon>
        <taxon>Spermatophyta</taxon>
        <taxon>Magnoliopsida</taxon>
        <taxon>Liliopsida</taxon>
        <taxon>Asparagales</taxon>
        <taxon>Orchidaceae</taxon>
        <taxon>Epidendroideae</taxon>
        <taxon>Malaxideae</taxon>
        <taxon>Dendrobiinae</taxon>
        <taxon>Dendrobium</taxon>
    </lineage>
</organism>
<reference evidence="1 2" key="1">
    <citation type="journal article" date="2024" name="Plant Biotechnol. J.">
        <title>Dendrobium thyrsiflorum genome and its molecular insights into genes involved in important horticultural traits.</title>
        <authorList>
            <person name="Chen B."/>
            <person name="Wang J.Y."/>
            <person name="Zheng P.J."/>
            <person name="Li K.L."/>
            <person name="Liang Y.M."/>
            <person name="Chen X.F."/>
            <person name="Zhang C."/>
            <person name="Zhao X."/>
            <person name="He X."/>
            <person name="Zhang G.Q."/>
            <person name="Liu Z.J."/>
            <person name="Xu Q."/>
        </authorList>
    </citation>
    <scope>NUCLEOTIDE SEQUENCE [LARGE SCALE GENOMIC DNA]</scope>
    <source>
        <strain evidence="1">GZMU011</strain>
    </source>
</reference>
<dbReference type="EMBL" id="JANQDX010000015">
    <property type="protein sequence ID" value="KAL0911672.1"/>
    <property type="molecule type" value="Genomic_DNA"/>
</dbReference>
<dbReference type="Proteomes" id="UP001552299">
    <property type="component" value="Unassembled WGS sequence"/>
</dbReference>
<dbReference type="AlphaFoldDB" id="A0ABD0UFX8"/>
<evidence type="ECO:0000313" key="2">
    <source>
        <dbReference type="Proteomes" id="UP001552299"/>
    </source>
</evidence>
<comment type="caution">
    <text evidence="1">The sequence shown here is derived from an EMBL/GenBank/DDBJ whole genome shotgun (WGS) entry which is preliminary data.</text>
</comment>
<name>A0ABD0UFX8_DENTH</name>
<proteinExistence type="predicted"/>